<dbReference type="AlphaFoldDB" id="A0AA40B974"/>
<sequence>MQPTGCLLFLLLLFIISQTRYFMSAWICRPPHVIDNTQSILISNLTHSLSLTRPRASKLFQFRASILDFFSRQLCHRRREGLFGKER</sequence>
<evidence type="ECO:0000313" key="3">
    <source>
        <dbReference type="Proteomes" id="UP001172102"/>
    </source>
</evidence>
<organism evidence="2 3">
    <name type="scientific">Lasiosphaeris hirsuta</name>
    <dbReference type="NCBI Taxonomy" id="260670"/>
    <lineage>
        <taxon>Eukaryota</taxon>
        <taxon>Fungi</taxon>
        <taxon>Dikarya</taxon>
        <taxon>Ascomycota</taxon>
        <taxon>Pezizomycotina</taxon>
        <taxon>Sordariomycetes</taxon>
        <taxon>Sordariomycetidae</taxon>
        <taxon>Sordariales</taxon>
        <taxon>Lasiosphaeriaceae</taxon>
        <taxon>Lasiosphaeris</taxon>
    </lineage>
</organism>
<gene>
    <name evidence="2" type="ORF">B0H67DRAFT_560241</name>
</gene>
<name>A0AA40B974_9PEZI</name>
<keyword evidence="1" id="KW-0732">Signal</keyword>
<accession>A0AA40B974</accession>
<proteinExistence type="predicted"/>
<reference evidence="2" key="1">
    <citation type="submission" date="2023-06" db="EMBL/GenBank/DDBJ databases">
        <title>Genome-scale phylogeny and comparative genomics of the fungal order Sordariales.</title>
        <authorList>
            <consortium name="Lawrence Berkeley National Laboratory"/>
            <person name="Hensen N."/>
            <person name="Bonometti L."/>
            <person name="Westerberg I."/>
            <person name="Brannstrom I.O."/>
            <person name="Guillou S."/>
            <person name="Cros-Aarteil S."/>
            <person name="Calhoun S."/>
            <person name="Haridas S."/>
            <person name="Kuo A."/>
            <person name="Mondo S."/>
            <person name="Pangilinan J."/>
            <person name="Riley R."/>
            <person name="Labutti K."/>
            <person name="Andreopoulos B."/>
            <person name="Lipzen A."/>
            <person name="Chen C."/>
            <person name="Yanf M."/>
            <person name="Daum C."/>
            <person name="Ng V."/>
            <person name="Clum A."/>
            <person name="Steindorff A."/>
            <person name="Ohm R."/>
            <person name="Martin F."/>
            <person name="Silar P."/>
            <person name="Natvig D."/>
            <person name="Lalanne C."/>
            <person name="Gautier V."/>
            <person name="Ament-Velasquez S.L."/>
            <person name="Kruys A."/>
            <person name="Hutchinson M.I."/>
            <person name="Powell A.J."/>
            <person name="Barry K."/>
            <person name="Miller A.N."/>
            <person name="Grigoriev I.V."/>
            <person name="Debuchy R."/>
            <person name="Gladieux P."/>
            <person name="Thoren M.H."/>
            <person name="Johannesson H."/>
        </authorList>
    </citation>
    <scope>NUCLEOTIDE SEQUENCE</scope>
    <source>
        <strain evidence="2">SMH4607-1</strain>
    </source>
</reference>
<dbReference type="EMBL" id="JAUKUA010000001">
    <property type="protein sequence ID" value="KAK0729926.1"/>
    <property type="molecule type" value="Genomic_DNA"/>
</dbReference>
<dbReference type="Proteomes" id="UP001172102">
    <property type="component" value="Unassembled WGS sequence"/>
</dbReference>
<feature type="signal peptide" evidence="1">
    <location>
        <begin position="1"/>
        <end position="21"/>
    </location>
</feature>
<comment type="caution">
    <text evidence="2">The sequence shown here is derived from an EMBL/GenBank/DDBJ whole genome shotgun (WGS) entry which is preliminary data.</text>
</comment>
<evidence type="ECO:0008006" key="4">
    <source>
        <dbReference type="Google" id="ProtNLM"/>
    </source>
</evidence>
<protein>
    <recommendedName>
        <fullName evidence="4">Secreted protein</fullName>
    </recommendedName>
</protein>
<feature type="chain" id="PRO_5041451847" description="Secreted protein" evidence="1">
    <location>
        <begin position="22"/>
        <end position="87"/>
    </location>
</feature>
<keyword evidence="3" id="KW-1185">Reference proteome</keyword>
<evidence type="ECO:0000256" key="1">
    <source>
        <dbReference type="SAM" id="SignalP"/>
    </source>
</evidence>
<evidence type="ECO:0000313" key="2">
    <source>
        <dbReference type="EMBL" id="KAK0729926.1"/>
    </source>
</evidence>